<dbReference type="RefSeq" id="WP_051612868.1">
    <property type="nucleotide sequence ID" value="NZ_CP022513.1"/>
</dbReference>
<dbReference type="GO" id="GO:0015179">
    <property type="term" value="F:L-amino acid transmembrane transporter activity"/>
    <property type="evidence" value="ECO:0007669"/>
    <property type="project" value="TreeGrafter"/>
</dbReference>
<keyword evidence="4 5" id="KW-0472">Membrane</keyword>
<dbReference type="Pfam" id="PF13520">
    <property type="entry name" value="AA_permease_2"/>
    <property type="match status" value="1"/>
</dbReference>
<dbReference type="AlphaFoldDB" id="A0A2R3P852"/>
<feature type="transmembrane region" description="Helical" evidence="5">
    <location>
        <begin position="355"/>
        <end position="372"/>
    </location>
</feature>
<feature type="transmembrane region" description="Helical" evidence="5">
    <location>
        <begin position="41"/>
        <end position="62"/>
    </location>
</feature>
<comment type="subcellular location">
    <subcellularLocation>
        <location evidence="1">Membrane</location>
        <topology evidence="1">Multi-pass membrane protein</topology>
    </subcellularLocation>
</comment>
<evidence type="ECO:0000313" key="7">
    <source>
        <dbReference type="Proteomes" id="UP000239216"/>
    </source>
</evidence>
<dbReference type="PIRSF" id="PIRSF006060">
    <property type="entry name" value="AA_transporter"/>
    <property type="match status" value="1"/>
</dbReference>
<dbReference type="InterPro" id="IPR050598">
    <property type="entry name" value="AminoAcid_Transporter"/>
</dbReference>
<dbReference type="PANTHER" id="PTHR11785:SF512">
    <property type="entry name" value="SOBREMESA, ISOFORM B"/>
    <property type="match status" value="1"/>
</dbReference>
<organism evidence="6 7">
    <name type="scientific">Mesoplasma florum</name>
    <name type="common">Acholeplasma florum</name>
    <dbReference type="NCBI Taxonomy" id="2151"/>
    <lineage>
        <taxon>Bacteria</taxon>
        <taxon>Bacillati</taxon>
        <taxon>Mycoplasmatota</taxon>
        <taxon>Mollicutes</taxon>
        <taxon>Entomoplasmatales</taxon>
        <taxon>Entomoplasmataceae</taxon>
        <taxon>Mesoplasma</taxon>
    </lineage>
</organism>
<feature type="transmembrane region" description="Helical" evidence="5">
    <location>
        <begin position="284"/>
        <end position="304"/>
    </location>
</feature>
<evidence type="ECO:0000256" key="4">
    <source>
        <dbReference type="ARBA" id="ARBA00023136"/>
    </source>
</evidence>
<proteinExistence type="predicted"/>
<feature type="transmembrane region" description="Helical" evidence="5">
    <location>
        <begin position="333"/>
        <end position="349"/>
    </location>
</feature>
<dbReference type="EMBL" id="CP022513">
    <property type="protein sequence ID" value="AVN64663.1"/>
    <property type="molecule type" value="Genomic_DNA"/>
</dbReference>
<dbReference type="Proteomes" id="UP000239216">
    <property type="component" value="Chromosome"/>
</dbReference>
<gene>
    <name evidence="6" type="ORF">CG003_03310</name>
</gene>
<evidence type="ECO:0000256" key="2">
    <source>
        <dbReference type="ARBA" id="ARBA00022692"/>
    </source>
</evidence>
<dbReference type="Gene3D" id="1.20.1740.10">
    <property type="entry name" value="Amino acid/polyamine transporter I"/>
    <property type="match status" value="1"/>
</dbReference>
<feature type="transmembrane region" description="Helical" evidence="5">
    <location>
        <begin position="194"/>
        <end position="214"/>
    </location>
</feature>
<keyword evidence="2 5" id="KW-0812">Transmembrane</keyword>
<dbReference type="InterPro" id="IPR002293">
    <property type="entry name" value="AA/rel_permease1"/>
</dbReference>
<feature type="transmembrane region" description="Helical" evidence="5">
    <location>
        <begin position="434"/>
        <end position="454"/>
    </location>
</feature>
<keyword evidence="3 5" id="KW-1133">Transmembrane helix</keyword>
<sequence length="469" mass="52540">MKLNKKYGFWTVLATTLTATIGSSIIITFGNTLFMSGENAILMILAWIFGAILVLPEAFLMIEPSISYQKSGTGYSWLKICNWKLMAFWFGWILVLFVSATSLASCCTAMASLFRQLVGMEANTIWEKLIGVGILFLIGGSQILIKNSSRVTQFIFLVAKILPILLIIILAFIYGSKDGILTNPEINKDFTKLYLSTIMLIPAATLTGFAYSGTETATYITEEIENPKKTVPKTVVGGVIIVMLIYIIYTIALLSIAKPGELIGGSGEETIVSKLSVLPNWAKITFNVFAIILMIGSINALVLFQSRLVFKLAEERDIPGLFTKTHKRTNQPYLAMLLLMAFASLYVFSHTLTQIVSSFIFATILLKTLLNLSIINLRKNDPEYKKIYSKSMFIFLVIASFVTILITLLGILYMMFIQPIMSMEEITFVKLWAIIWQPLLMLFIVIILLPIGYYKNKLQEKSSKNIKIK</sequence>
<name>A0A2R3P852_MESFO</name>
<feature type="transmembrane region" description="Helical" evidence="5">
    <location>
        <begin position="393"/>
        <end position="414"/>
    </location>
</feature>
<evidence type="ECO:0000256" key="3">
    <source>
        <dbReference type="ARBA" id="ARBA00022989"/>
    </source>
</evidence>
<dbReference type="GO" id="GO:0016020">
    <property type="term" value="C:membrane"/>
    <property type="evidence" value="ECO:0007669"/>
    <property type="project" value="UniProtKB-SubCell"/>
</dbReference>
<evidence type="ECO:0000256" key="1">
    <source>
        <dbReference type="ARBA" id="ARBA00004141"/>
    </source>
</evidence>
<evidence type="ECO:0000313" key="6">
    <source>
        <dbReference type="EMBL" id="AVN64663.1"/>
    </source>
</evidence>
<feature type="transmembrane region" description="Helical" evidence="5">
    <location>
        <begin position="83"/>
        <end position="113"/>
    </location>
</feature>
<protein>
    <submittedName>
        <fullName evidence="6">Amino acid permease</fullName>
    </submittedName>
</protein>
<feature type="transmembrane region" description="Helical" evidence="5">
    <location>
        <begin position="125"/>
        <end position="145"/>
    </location>
</feature>
<feature type="transmembrane region" description="Helical" evidence="5">
    <location>
        <begin position="7"/>
        <end position="29"/>
    </location>
</feature>
<accession>A0A2R3P852</accession>
<evidence type="ECO:0000256" key="5">
    <source>
        <dbReference type="SAM" id="Phobius"/>
    </source>
</evidence>
<feature type="transmembrane region" description="Helical" evidence="5">
    <location>
        <begin position="235"/>
        <end position="257"/>
    </location>
</feature>
<feature type="transmembrane region" description="Helical" evidence="5">
    <location>
        <begin position="154"/>
        <end position="174"/>
    </location>
</feature>
<dbReference type="PANTHER" id="PTHR11785">
    <property type="entry name" value="AMINO ACID TRANSPORTER"/>
    <property type="match status" value="1"/>
</dbReference>
<reference evidence="6 7" key="1">
    <citation type="submission" date="2017-07" db="EMBL/GenBank/DDBJ databases">
        <title>Comparative genomic analysis of Mesoplasma florum.</title>
        <authorList>
            <person name="Baby V."/>
            <person name="Lachance J.-C."/>
            <person name="Gagnon J."/>
            <person name="Lucier J.-F."/>
            <person name="Matteau D."/>
            <person name="Knight T.F."/>
            <person name="Rodrigue S."/>
        </authorList>
    </citation>
    <scope>NUCLEOTIDE SEQUENCE [LARGE SCALE GENOMIC DNA]</scope>
    <source>
        <strain evidence="6 7">CnuA-2</strain>
    </source>
</reference>